<dbReference type="AlphaFoldDB" id="A0A2T7CX06"/>
<accession>A0A2T7CX06</accession>
<dbReference type="Proteomes" id="UP000244336">
    <property type="component" value="Chromosome 7"/>
</dbReference>
<sequence length="62" mass="6894">MCSWCSWWSAISVRRPEARRRMAPSQAEAAKAKLSPASWRTTRSCMCSIVESLELLCCADGA</sequence>
<protein>
    <submittedName>
        <fullName evidence="1">Uncharacterized protein</fullName>
    </submittedName>
</protein>
<proteinExistence type="predicted"/>
<name>A0A2T7CX06_9POAL</name>
<evidence type="ECO:0000313" key="1">
    <source>
        <dbReference type="EMBL" id="PUZ47872.1"/>
    </source>
</evidence>
<dbReference type="EMBL" id="CM009755">
    <property type="protein sequence ID" value="PUZ47872.1"/>
    <property type="molecule type" value="Genomic_DNA"/>
</dbReference>
<reference evidence="1 2" key="1">
    <citation type="submission" date="2018-04" db="EMBL/GenBank/DDBJ databases">
        <title>WGS assembly of Panicum hallii var. hallii HAL2.</title>
        <authorList>
            <person name="Lovell J."/>
            <person name="Jenkins J."/>
            <person name="Lowry D."/>
            <person name="Mamidi S."/>
            <person name="Sreedasyam A."/>
            <person name="Weng X."/>
            <person name="Barry K."/>
            <person name="Bonette J."/>
            <person name="Campitelli B."/>
            <person name="Daum C."/>
            <person name="Gordon S."/>
            <person name="Gould B."/>
            <person name="Lipzen A."/>
            <person name="MacQueen A."/>
            <person name="Palacio-Mejia J."/>
            <person name="Plott C."/>
            <person name="Shakirov E."/>
            <person name="Shu S."/>
            <person name="Yoshinaga Y."/>
            <person name="Zane M."/>
            <person name="Rokhsar D."/>
            <person name="Grimwood J."/>
            <person name="Schmutz J."/>
            <person name="Juenger T."/>
        </authorList>
    </citation>
    <scope>NUCLEOTIDE SEQUENCE [LARGE SCALE GENOMIC DNA]</scope>
    <source>
        <strain evidence="2">cv. HAL2</strain>
    </source>
</reference>
<keyword evidence="2" id="KW-1185">Reference proteome</keyword>
<gene>
    <name evidence="1" type="ORF">GQ55_7G200900</name>
</gene>
<dbReference type="Gramene" id="PUZ47872">
    <property type="protein sequence ID" value="PUZ47872"/>
    <property type="gene ID" value="GQ55_7G200900"/>
</dbReference>
<evidence type="ECO:0000313" key="2">
    <source>
        <dbReference type="Proteomes" id="UP000244336"/>
    </source>
</evidence>
<organism evidence="1 2">
    <name type="scientific">Panicum hallii var. hallii</name>
    <dbReference type="NCBI Taxonomy" id="1504633"/>
    <lineage>
        <taxon>Eukaryota</taxon>
        <taxon>Viridiplantae</taxon>
        <taxon>Streptophyta</taxon>
        <taxon>Embryophyta</taxon>
        <taxon>Tracheophyta</taxon>
        <taxon>Spermatophyta</taxon>
        <taxon>Magnoliopsida</taxon>
        <taxon>Liliopsida</taxon>
        <taxon>Poales</taxon>
        <taxon>Poaceae</taxon>
        <taxon>PACMAD clade</taxon>
        <taxon>Panicoideae</taxon>
        <taxon>Panicodae</taxon>
        <taxon>Paniceae</taxon>
        <taxon>Panicinae</taxon>
        <taxon>Panicum</taxon>
        <taxon>Panicum sect. Panicum</taxon>
    </lineage>
</organism>